<proteinExistence type="predicted"/>
<dbReference type="EMBL" id="GBXM01008820">
    <property type="protein sequence ID" value="JAH99757.1"/>
    <property type="molecule type" value="Transcribed_RNA"/>
</dbReference>
<organism evidence="1">
    <name type="scientific">Anguilla anguilla</name>
    <name type="common">European freshwater eel</name>
    <name type="synonym">Muraena anguilla</name>
    <dbReference type="NCBI Taxonomy" id="7936"/>
    <lineage>
        <taxon>Eukaryota</taxon>
        <taxon>Metazoa</taxon>
        <taxon>Chordata</taxon>
        <taxon>Craniata</taxon>
        <taxon>Vertebrata</taxon>
        <taxon>Euteleostomi</taxon>
        <taxon>Actinopterygii</taxon>
        <taxon>Neopterygii</taxon>
        <taxon>Teleostei</taxon>
        <taxon>Anguilliformes</taxon>
        <taxon>Anguillidae</taxon>
        <taxon>Anguilla</taxon>
    </lineage>
</organism>
<name>A0A0E9XAJ5_ANGAN</name>
<dbReference type="AlphaFoldDB" id="A0A0E9XAJ5"/>
<sequence>MTVLIPTIRCQIFTQFLGVIKWFVQPYGYPLFPCDFSSNAPPPSRNLNILLGPGI</sequence>
<protein>
    <submittedName>
        <fullName evidence="1">Uncharacterized protein</fullName>
    </submittedName>
</protein>
<evidence type="ECO:0000313" key="1">
    <source>
        <dbReference type="EMBL" id="JAH99757.1"/>
    </source>
</evidence>
<accession>A0A0E9XAJ5</accession>
<reference evidence="1" key="1">
    <citation type="submission" date="2014-11" db="EMBL/GenBank/DDBJ databases">
        <authorList>
            <person name="Amaro Gonzalez C."/>
        </authorList>
    </citation>
    <scope>NUCLEOTIDE SEQUENCE</scope>
</reference>
<reference evidence="1" key="2">
    <citation type="journal article" date="2015" name="Fish Shellfish Immunol.">
        <title>Early steps in the European eel (Anguilla anguilla)-Vibrio vulnificus interaction in the gills: Role of the RtxA13 toxin.</title>
        <authorList>
            <person name="Callol A."/>
            <person name="Pajuelo D."/>
            <person name="Ebbesson L."/>
            <person name="Teles M."/>
            <person name="MacKenzie S."/>
            <person name="Amaro C."/>
        </authorList>
    </citation>
    <scope>NUCLEOTIDE SEQUENCE</scope>
</reference>